<keyword evidence="4" id="KW-0808">Transferase</keyword>
<dbReference type="InterPro" id="IPR029044">
    <property type="entry name" value="Nucleotide-diphossugar_trans"/>
</dbReference>
<dbReference type="PANTHER" id="PTHR43646">
    <property type="entry name" value="GLYCOSYLTRANSFERASE"/>
    <property type="match status" value="1"/>
</dbReference>
<proteinExistence type="predicted"/>
<evidence type="ECO:0000256" key="4">
    <source>
        <dbReference type="ARBA" id="ARBA00022679"/>
    </source>
</evidence>
<dbReference type="OrthoDB" id="9806525at2"/>
<dbReference type="SUPFAM" id="SSF53448">
    <property type="entry name" value="Nucleotide-diphospho-sugar transferases"/>
    <property type="match status" value="1"/>
</dbReference>
<evidence type="ECO:0000256" key="5">
    <source>
        <dbReference type="ARBA" id="ARBA00023136"/>
    </source>
</evidence>
<evidence type="ECO:0000256" key="3">
    <source>
        <dbReference type="ARBA" id="ARBA00022676"/>
    </source>
</evidence>
<evidence type="ECO:0000256" key="2">
    <source>
        <dbReference type="ARBA" id="ARBA00022475"/>
    </source>
</evidence>
<dbReference type="Gene3D" id="3.90.550.10">
    <property type="entry name" value="Spore Coat Polysaccharide Biosynthesis Protein SpsA, Chain A"/>
    <property type="match status" value="1"/>
</dbReference>
<dbReference type="NCBIfam" id="TIGR04283">
    <property type="entry name" value="glyco_like_mftF"/>
    <property type="match status" value="1"/>
</dbReference>
<dbReference type="KEGG" id="gfm:Enr17x_20060"/>
<evidence type="ECO:0000313" key="6">
    <source>
        <dbReference type="EMBL" id="QDV49980.1"/>
    </source>
</evidence>
<dbReference type="GO" id="GO:0016757">
    <property type="term" value="F:glycosyltransferase activity"/>
    <property type="evidence" value="ECO:0007669"/>
    <property type="project" value="UniProtKB-KW"/>
</dbReference>
<organism evidence="6 7">
    <name type="scientific">Gimesia fumaroli</name>
    <dbReference type="NCBI Taxonomy" id="2527976"/>
    <lineage>
        <taxon>Bacteria</taxon>
        <taxon>Pseudomonadati</taxon>
        <taxon>Planctomycetota</taxon>
        <taxon>Planctomycetia</taxon>
        <taxon>Planctomycetales</taxon>
        <taxon>Planctomycetaceae</taxon>
        <taxon>Gimesia</taxon>
    </lineage>
</organism>
<dbReference type="RefSeq" id="WP_145308150.1">
    <property type="nucleotide sequence ID" value="NZ_CP037452.1"/>
</dbReference>
<dbReference type="Proteomes" id="UP000318313">
    <property type="component" value="Chromosome"/>
</dbReference>
<gene>
    <name evidence="6" type="ORF">Enr17x_20060</name>
</gene>
<evidence type="ECO:0008006" key="8">
    <source>
        <dbReference type="Google" id="ProtNLM"/>
    </source>
</evidence>
<dbReference type="PANTHER" id="PTHR43646:SF2">
    <property type="entry name" value="GLYCOSYLTRANSFERASE 2-LIKE DOMAIN-CONTAINING PROTEIN"/>
    <property type="match status" value="1"/>
</dbReference>
<evidence type="ECO:0000256" key="1">
    <source>
        <dbReference type="ARBA" id="ARBA00004236"/>
    </source>
</evidence>
<evidence type="ECO:0000313" key="7">
    <source>
        <dbReference type="Proteomes" id="UP000318313"/>
    </source>
</evidence>
<dbReference type="AlphaFoldDB" id="A0A518IAD3"/>
<keyword evidence="7" id="KW-1185">Reference proteome</keyword>
<protein>
    <recommendedName>
        <fullName evidence="8">Glycosyl transferase family 2</fullName>
    </recommendedName>
</protein>
<keyword evidence="3" id="KW-0328">Glycosyltransferase</keyword>
<dbReference type="InterPro" id="IPR026461">
    <property type="entry name" value="Trfase_2_rSAM/seldom_assoc"/>
</dbReference>
<name>A0A518IAD3_9PLAN</name>
<dbReference type="GO" id="GO:0005886">
    <property type="term" value="C:plasma membrane"/>
    <property type="evidence" value="ECO:0007669"/>
    <property type="project" value="UniProtKB-SubCell"/>
</dbReference>
<sequence>MDSEHQISVIIPVLYGDDCWKTLIADLTSFPDSSEFLFVSNGEQPAEFSELIHQFQLEERSHWYQTLVGRAHQMNYGAAQATRPHLLFLHADSGLRETGIQRLIQSLKSHPNALHYFNLKFQDQSFCLMQLNTWGVYFRSHVLGIPFGDQGLCLSRALFQELGCFDEKASYGEDHLLVWNARRKGIALQCTGAAISTSARKYQQQGWFKMTVKHLWLTIRQAVPQFLLLIKERIGSWFQGKAPSSSS</sequence>
<dbReference type="EMBL" id="CP037452">
    <property type="protein sequence ID" value="QDV49980.1"/>
    <property type="molecule type" value="Genomic_DNA"/>
</dbReference>
<keyword evidence="2" id="KW-1003">Cell membrane</keyword>
<accession>A0A518IAD3</accession>
<keyword evidence="5" id="KW-0472">Membrane</keyword>
<comment type="subcellular location">
    <subcellularLocation>
        <location evidence="1">Cell membrane</location>
    </subcellularLocation>
</comment>
<reference evidence="6 7" key="1">
    <citation type="submission" date="2019-03" db="EMBL/GenBank/DDBJ databases">
        <title>Deep-cultivation of Planctomycetes and their phenomic and genomic characterization uncovers novel biology.</title>
        <authorList>
            <person name="Wiegand S."/>
            <person name="Jogler M."/>
            <person name="Boedeker C."/>
            <person name="Pinto D."/>
            <person name="Vollmers J."/>
            <person name="Rivas-Marin E."/>
            <person name="Kohn T."/>
            <person name="Peeters S.H."/>
            <person name="Heuer A."/>
            <person name="Rast P."/>
            <person name="Oberbeckmann S."/>
            <person name="Bunk B."/>
            <person name="Jeske O."/>
            <person name="Meyerdierks A."/>
            <person name="Storesund J.E."/>
            <person name="Kallscheuer N."/>
            <person name="Luecker S."/>
            <person name="Lage O.M."/>
            <person name="Pohl T."/>
            <person name="Merkel B.J."/>
            <person name="Hornburger P."/>
            <person name="Mueller R.-W."/>
            <person name="Bruemmer F."/>
            <person name="Labrenz M."/>
            <person name="Spormann A.M."/>
            <person name="Op den Camp H."/>
            <person name="Overmann J."/>
            <person name="Amann R."/>
            <person name="Jetten M.S.M."/>
            <person name="Mascher T."/>
            <person name="Medema M.H."/>
            <person name="Devos D.P."/>
            <person name="Kaster A.-K."/>
            <person name="Ovreas L."/>
            <person name="Rohde M."/>
            <person name="Galperin M.Y."/>
            <person name="Jogler C."/>
        </authorList>
    </citation>
    <scope>NUCLEOTIDE SEQUENCE [LARGE SCALE GENOMIC DNA]</scope>
    <source>
        <strain evidence="6 7">Enr17</strain>
    </source>
</reference>